<evidence type="ECO:0000313" key="1">
    <source>
        <dbReference type="EMBL" id="TGY91932.1"/>
    </source>
</evidence>
<gene>
    <name evidence="1" type="ORF">E5329_19910</name>
</gene>
<reference evidence="1" key="1">
    <citation type="submission" date="2019-04" db="EMBL/GenBank/DDBJ databases">
        <title>Microbes associate with the intestines of laboratory mice.</title>
        <authorList>
            <person name="Navarre W."/>
            <person name="Wong E."/>
            <person name="Huang K."/>
            <person name="Tropini C."/>
            <person name="Ng K."/>
            <person name="Yu B."/>
        </authorList>
    </citation>
    <scope>NUCLEOTIDE SEQUENCE</scope>
    <source>
        <strain evidence="1">NM01_1-7b</strain>
    </source>
</reference>
<comment type="caution">
    <text evidence="1">The sequence shown here is derived from an EMBL/GenBank/DDBJ whole genome shotgun (WGS) entry which is preliminary data.</text>
</comment>
<evidence type="ECO:0000313" key="2">
    <source>
        <dbReference type="Proteomes" id="UP000304953"/>
    </source>
</evidence>
<name>A0AC61RSR8_9FIRM</name>
<proteinExistence type="predicted"/>
<keyword evidence="2" id="KW-1185">Reference proteome</keyword>
<dbReference type="Proteomes" id="UP000304953">
    <property type="component" value="Unassembled WGS sequence"/>
</dbReference>
<protein>
    <submittedName>
        <fullName evidence="1">SDR family NAD(P)-dependent oxidoreductase</fullName>
    </submittedName>
</protein>
<dbReference type="EMBL" id="SRYA01000050">
    <property type="protein sequence ID" value="TGY91932.1"/>
    <property type="molecule type" value="Genomic_DNA"/>
</dbReference>
<accession>A0AC61RSR8</accession>
<sequence length="326" mass="37643">METVFITGSAGFIGFYVAKALLEQGYAVVGYDNLNDYYDISLKRMRINILERYGRFVFYEADICDMDGLEKAANAYSIDYVIHLAAQAGVRYSLTCPEKYIETNIVGTFHILELCRRHQIGYLMYASSSSVYGEAEEEKLRVDLKTDAPVSLYAATKKSDEVLVHTYCKNFGINGLGMRFFTVYGPLGRPDMAYWKFADKILCDEPIEVFNYGKQYRDFTYIDDLVDGVLGLFSYFKKLKKKGAYEIYNIGSGNPVELMTFIETIEEVIGKEARKVMCEKRIGDVEKTYADITEIQRVCAFYTKTHIKEGLERFYNWYREYNRKDA</sequence>
<organism evidence="1 2">
    <name type="scientific">Petralouisia muris</name>
    <dbReference type="NCBI Taxonomy" id="3032872"/>
    <lineage>
        <taxon>Bacteria</taxon>
        <taxon>Bacillati</taxon>
        <taxon>Bacillota</taxon>
        <taxon>Clostridia</taxon>
        <taxon>Lachnospirales</taxon>
        <taxon>Lachnospiraceae</taxon>
        <taxon>Petralouisia</taxon>
    </lineage>
</organism>